<dbReference type="GO" id="GO:0055037">
    <property type="term" value="C:recycling endosome"/>
    <property type="evidence" value="ECO:0007669"/>
    <property type="project" value="TreeGrafter"/>
</dbReference>
<dbReference type="Pfam" id="PF08205">
    <property type="entry name" value="C2-set_2"/>
    <property type="match status" value="1"/>
</dbReference>
<dbReference type="SMART" id="SM00060">
    <property type="entry name" value="FN3"/>
    <property type="match status" value="1"/>
</dbReference>
<dbReference type="PANTHER" id="PTHR46958:SF1">
    <property type="entry name" value="B-CELL RECEPTOR CD22"/>
    <property type="match status" value="1"/>
</dbReference>
<evidence type="ECO:0000259" key="6">
    <source>
        <dbReference type="PROSITE" id="PS50835"/>
    </source>
</evidence>
<keyword evidence="9" id="KW-1185">Reference proteome</keyword>
<dbReference type="SUPFAM" id="SSF48726">
    <property type="entry name" value="Immunoglobulin"/>
    <property type="match status" value="2"/>
</dbReference>
<evidence type="ECO:0000256" key="2">
    <source>
        <dbReference type="ARBA" id="ARBA00023136"/>
    </source>
</evidence>
<dbReference type="GO" id="GO:0050859">
    <property type="term" value="P:negative regulation of B cell receptor signaling pathway"/>
    <property type="evidence" value="ECO:0007669"/>
    <property type="project" value="TreeGrafter"/>
</dbReference>
<sequence>MTGCLYQGDPSDIAIEDATGQRINTVEGREHTLECSVTSGQPGGNITWSTDGAVVATSRLSSVRYRLIPQRSDNRKLFKCEAFNNEGKKVLESSAQLEVFYIPKITFRPNQTLTVKEGEDTQLMCRNDGNDPDATTVWKRLHKNTIIIQNDELNFKSINRTDAGIYTCRVDTKAGVYEDNAKVVVQYAPTIDIQYSPNERQMKCIPNGLPDRYMFKNWEHTTEYNDHIRFLPTRKDGNTATLTFPTNVTEKNHHEDRGLPYFVSSTENTQFGVYFKTAEIEIKVVSVPEYDSYDVYKNGSRFTDFTELVYRNKKLTDNVYDKNVSVKGTIISLQIQIDSLDAYSSYKIVVKNAVGSSHHTIELVSASPPEIPKILRTVAQQTQFSVLWKPGFDGGYLQRFIVEYKKIGDIYWNYQTTRSSNFIIIGGLQPATKYLIRMFSRNLIDDSKRTEEILIQTDKYAIVETSLSVQSVVILSSVIIIVLLVAGMGLYVRRLKQKHRERMELAMNVETTDGTYDEIAHYTDIIEIDNLQPTSQENGNSTMAMTIRDIDEVSAEQTSTSSDKDRDSSEYLDDGYEKPYTTLVVTDQVKDEHDYLTNKTESNYENSISFQNIACGHASENLEENTLSDKSKVNDEITSWNLNYDMNDFNETKDSMPQTYINPKMNKTEYVNLLLNQ</sequence>
<dbReference type="GO" id="GO:0019903">
    <property type="term" value="F:protein phosphatase binding"/>
    <property type="evidence" value="ECO:0007669"/>
    <property type="project" value="TreeGrafter"/>
</dbReference>
<comment type="subcellular location">
    <subcellularLocation>
        <location evidence="1">Membrane</location>
        <topology evidence="1">Single-pass membrane protein</topology>
    </subcellularLocation>
</comment>
<evidence type="ECO:0000313" key="9">
    <source>
        <dbReference type="Proteomes" id="UP000596742"/>
    </source>
</evidence>
<gene>
    <name evidence="8" type="ORF">MGAL_10B061655</name>
</gene>
<evidence type="ECO:0000259" key="7">
    <source>
        <dbReference type="PROSITE" id="PS50853"/>
    </source>
</evidence>
<evidence type="ECO:0000256" key="4">
    <source>
        <dbReference type="SAM" id="MobiDB-lite"/>
    </source>
</evidence>
<dbReference type="InterPro" id="IPR013162">
    <property type="entry name" value="CD80_C2-set"/>
</dbReference>
<dbReference type="InterPro" id="IPR003961">
    <property type="entry name" value="FN3_dom"/>
</dbReference>
<dbReference type="InterPro" id="IPR003599">
    <property type="entry name" value="Ig_sub"/>
</dbReference>
<keyword evidence="5" id="KW-0812">Transmembrane</keyword>
<dbReference type="InterPro" id="IPR003598">
    <property type="entry name" value="Ig_sub2"/>
</dbReference>
<evidence type="ECO:0000313" key="8">
    <source>
        <dbReference type="EMBL" id="VDI35763.1"/>
    </source>
</evidence>
<dbReference type="PANTHER" id="PTHR46958">
    <property type="entry name" value="B-CELL RECEPTOR CD22"/>
    <property type="match status" value="1"/>
</dbReference>
<feature type="domain" description="Fibronectin type-III" evidence="7">
    <location>
        <begin position="368"/>
        <end position="460"/>
    </location>
</feature>
<dbReference type="Pfam" id="PF13927">
    <property type="entry name" value="Ig_3"/>
    <property type="match status" value="1"/>
</dbReference>
<feature type="domain" description="Ig-like" evidence="6">
    <location>
        <begin position="103"/>
        <end position="184"/>
    </location>
</feature>
<evidence type="ECO:0000256" key="5">
    <source>
        <dbReference type="SAM" id="Phobius"/>
    </source>
</evidence>
<dbReference type="EMBL" id="UYJE01005270">
    <property type="protein sequence ID" value="VDI35763.1"/>
    <property type="molecule type" value="Genomic_DNA"/>
</dbReference>
<name>A0A8B6EKP7_MYTGA</name>
<dbReference type="SMART" id="SM00408">
    <property type="entry name" value="IGc2"/>
    <property type="match status" value="2"/>
</dbReference>
<protein>
    <submittedName>
        <fullName evidence="8">Uncharacterized protein</fullName>
    </submittedName>
</protein>
<dbReference type="InterPro" id="IPR013783">
    <property type="entry name" value="Ig-like_fold"/>
</dbReference>
<organism evidence="8 9">
    <name type="scientific">Mytilus galloprovincialis</name>
    <name type="common">Mediterranean mussel</name>
    <dbReference type="NCBI Taxonomy" id="29158"/>
    <lineage>
        <taxon>Eukaryota</taxon>
        <taxon>Metazoa</taxon>
        <taxon>Spiralia</taxon>
        <taxon>Lophotrochozoa</taxon>
        <taxon>Mollusca</taxon>
        <taxon>Bivalvia</taxon>
        <taxon>Autobranchia</taxon>
        <taxon>Pteriomorphia</taxon>
        <taxon>Mytilida</taxon>
        <taxon>Mytiloidea</taxon>
        <taxon>Mytilidae</taxon>
        <taxon>Mytilinae</taxon>
        <taxon>Mytilus</taxon>
    </lineage>
</organism>
<dbReference type="InterPro" id="IPR007110">
    <property type="entry name" value="Ig-like_dom"/>
</dbReference>
<dbReference type="GO" id="GO:0005769">
    <property type="term" value="C:early endosome"/>
    <property type="evidence" value="ECO:0007669"/>
    <property type="project" value="TreeGrafter"/>
</dbReference>
<comment type="caution">
    <text evidence="8">The sequence shown here is derived from an EMBL/GenBank/DDBJ whole genome shotgun (WGS) entry which is preliminary data.</text>
</comment>
<feature type="transmembrane region" description="Helical" evidence="5">
    <location>
        <begin position="472"/>
        <end position="492"/>
    </location>
</feature>
<dbReference type="GO" id="GO:0009897">
    <property type="term" value="C:external side of plasma membrane"/>
    <property type="evidence" value="ECO:0007669"/>
    <property type="project" value="TreeGrafter"/>
</dbReference>
<evidence type="ECO:0000256" key="1">
    <source>
        <dbReference type="ARBA" id="ARBA00004167"/>
    </source>
</evidence>
<keyword evidence="5" id="KW-1133">Transmembrane helix</keyword>
<dbReference type="CDD" id="cd00063">
    <property type="entry name" value="FN3"/>
    <property type="match status" value="1"/>
</dbReference>
<feature type="domain" description="Ig-like" evidence="6">
    <location>
        <begin position="10"/>
        <end position="98"/>
    </location>
</feature>
<dbReference type="AlphaFoldDB" id="A0A8B6EKP7"/>
<dbReference type="InterPro" id="IPR036179">
    <property type="entry name" value="Ig-like_dom_sf"/>
</dbReference>
<dbReference type="SMART" id="SM00409">
    <property type="entry name" value="IG"/>
    <property type="match status" value="2"/>
</dbReference>
<dbReference type="InterPro" id="IPR036116">
    <property type="entry name" value="FN3_sf"/>
</dbReference>
<dbReference type="GO" id="GO:0042609">
    <property type="term" value="F:CD4 receptor binding"/>
    <property type="evidence" value="ECO:0007669"/>
    <property type="project" value="TreeGrafter"/>
</dbReference>
<dbReference type="OrthoDB" id="10028801at2759"/>
<dbReference type="Proteomes" id="UP000596742">
    <property type="component" value="Unassembled WGS sequence"/>
</dbReference>
<feature type="region of interest" description="Disordered" evidence="4">
    <location>
        <begin position="553"/>
        <end position="574"/>
    </location>
</feature>
<dbReference type="GO" id="GO:0033691">
    <property type="term" value="F:sialic acid binding"/>
    <property type="evidence" value="ECO:0007669"/>
    <property type="project" value="TreeGrafter"/>
</dbReference>
<dbReference type="GO" id="GO:0070062">
    <property type="term" value="C:extracellular exosome"/>
    <property type="evidence" value="ECO:0007669"/>
    <property type="project" value="TreeGrafter"/>
</dbReference>
<reference evidence="8" key="1">
    <citation type="submission" date="2018-11" db="EMBL/GenBank/DDBJ databases">
        <authorList>
            <person name="Alioto T."/>
            <person name="Alioto T."/>
        </authorList>
    </citation>
    <scope>NUCLEOTIDE SEQUENCE</scope>
</reference>
<keyword evidence="3" id="KW-1015">Disulfide bond</keyword>
<proteinExistence type="predicted"/>
<dbReference type="PROSITE" id="PS50835">
    <property type="entry name" value="IG_LIKE"/>
    <property type="match status" value="2"/>
</dbReference>
<dbReference type="SUPFAM" id="SSF49265">
    <property type="entry name" value="Fibronectin type III"/>
    <property type="match status" value="1"/>
</dbReference>
<dbReference type="Gene3D" id="2.60.40.10">
    <property type="entry name" value="Immunoglobulins"/>
    <property type="match status" value="3"/>
</dbReference>
<keyword evidence="2 5" id="KW-0472">Membrane</keyword>
<accession>A0A8B6EKP7</accession>
<dbReference type="PROSITE" id="PS50853">
    <property type="entry name" value="FN3"/>
    <property type="match status" value="1"/>
</dbReference>
<evidence type="ECO:0000256" key="3">
    <source>
        <dbReference type="ARBA" id="ARBA00023157"/>
    </source>
</evidence>